<accession>A0A5J4NBZ7</accession>
<keyword evidence="3" id="KW-1185">Reference proteome</keyword>
<dbReference type="AlphaFoldDB" id="A0A5J4NBZ7"/>
<gene>
    <name evidence="2" type="ORF">DEA37_0005513</name>
</gene>
<dbReference type="Proteomes" id="UP000324629">
    <property type="component" value="Unassembled WGS sequence"/>
</dbReference>
<evidence type="ECO:0000313" key="3">
    <source>
        <dbReference type="Proteomes" id="UP000324629"/>
    </source>
</evidence>
<protein>
    <submittedName>
        <fullName evidence="2">Uncharacterized protein</fullName>
    </submittedName>
</protein>
<feature type="region of interest" description="Disordered" evidence="1">
    <location>
        <begin position="247"/>
        <end position="276"/>
    </location>
</feature>
<sequence length="860" mass="95576">MFAGNTLRKKHIQSEQANPNTDVSRTYWKTRRNSQFGKANRNVIAKSRDLTKSTDKISREFSNGSPLTCFTKYNKWQASDTVAACYSAKPIKPSKKQLPVLYEKKYSFGLTSHIRKLVRSNSVPPSVTQLCCQNLSNLSQVHMKFREHSVRVRNRPQSTPKNNNLFNNAESVGQKWTSISGPSNSAVTWRVRECADGVYGGEGTSHASETVSFNGTARSGNHEILTYPSQSYLSNLSSQLSNRTISNASWQSKRNKDSRPPWFPAGKGGSAISHHRQFQVSSDRLRITSLLRKVASRTLLNSSHILKRSSQRTFMEVGLENLRATTCPTRIRDINSVLPHSCCNHLQKSDTVGEPTGKAATREHTSFPCPSIRSPMASPQGFRLFTIGQRYPPIGPRVSRKSDGENSVDKLWLTSSYQDRASNIKARFGIPQSIRVSNTNIFLYTKPAVQQPPSPISTIFLKRESDYMKIEVLNQVPEDSSVRKNAQSVGDPDGHVPHKRIIPGDSSTFKCNKMFDARESDFNGCASPDLHSAKYHTALARSLTSLDLDVIASSFPLDPSENGDVDQGYLETPQFHIFAPANDPFIGVNGSTASTSQALSLGPVTYASLWDKTADETTQSEVLSTNCVGSSPEVIQSGGMVSLLDFSQKEPNDTAVTKRRQNLPSVSEETIIHVTDVSDFTDNQYSSLASEINSIVYGDDMSLNIGWKTNDELEAFELSKTSTRSSLFDEEVSHIDSPQLVTAFKDESLFFLLNDGDCDMSHRVSGDTGARDRVVIESPLLNSHRQCQFPSPTSSVQDYVIHDPVENKLSKPQTYRINNDSLNVNVGVEQNPVILDHGRGRFLRKIKCSVRSLSNRRKKL</sequence>
<organism evidence="2 3">
    <name type="scientific">Paragonimus westermani</name>
    <dbReference type="NCBI Taxonomy" id="34504"/>
    <lineage>
        <taxon>Eukaryota</taxon>
        <taxon>Metazoa</taxon>
        <taxon>Spiralia</taxon>
        <taxon>Lophotrochozoa</taxon>
        <taxon>Platyhelminthes</taxon>
        <taxon>Trematoda</taxon>
        <taxon>Digenea</taxon>
        <taxon>Plagiorchiida</taxon>
        <taxon>Troglotremata</taxon>
        <taxon>Troglotrematidae</taxon>
        <taxon>Paragonimus</taxon>
    </lineage>
</organism>
<name>A0A5J4NBZ7_9TREM</name>
<dbReference type="EMBL" id="QNGE01004374">
    <property type="protein sequence ID" value="KAA3672953.1"/>
    <property type="molecule type" value="Genomic_DNA"/>
</dbReference>
<feature type="compositionally biased region" description="Polar residues" evidence="1">
    <location>
        <begin position="14"/>
        <end position="24"/>
    </location>
</feature>
<reference evidence="2 3" key="1">
    <citation type="journal article" date="2019" name="Gigascience">
        <title>Whole-genome sequence of the oriental lung fluke Paragonimus westermani.</title>
        <authorList>
            <person name="Oey H."/>
            <person name="Zakrzewski M."/>
            <person name="Narain K."/>
            <person name="Devi K.R."/>
            <person name="Agatsuma T."/>
            <person name="Nawaratna S."/>
            <person name="Gobert G.N."/>
            <person name="Jones M.K."/>
            <person name="Ragan M.A."/>
            <person name="McManus D.P."/>
            <person name="Krause L."/>
        </authorList>
    </citation>
    <scope>NUCLEOTIDE SEQUENCE [LARGE SCALE GENOMIC DNA]</scope>
    <source>
        <strain evidence="2 3">IND2009</strain>
    </source>
</reference>
<proteinExistence type="predicted"/>
<feature type="region of interest" description="Disordered" evidence="1">
    <location>
        <begin position="1"/>
        <end position="31"/>
    </location>
</feature>
<feature type="region of interest" description="Disordered" evidence="1">
    <location>
        <begin position="353"/>
        <end position="372"/>
    </location>
</feature>
<comment type="caution">
    <text evidence="2">The sequence shown here is derived from an EMBL/GenBank/DDBJ whole genome shotgun (WGS) entry which is preliminary data.</text>
</comment>
<evidence type="ECO:0000313" key="2">
    <source>
        <dbReference type="EMBL" id="KAA3672953.1"/>
    </source>
</evidence>
<evidence type="ECO:0000256" key="1">
    <source>
        <dbReference type="SAM" id="MobiDB-lite"/>
    </source>
</evidence>
<feature type="region of interest" description="Disordered" evidence="1">
    <location>
        <begin position="479"/>
        <end position="502"/>
    </location>
</feature>